<evidence type="ECO:0000256" key="9">
    <source>
        <dbReference type="SAM" id="MobiDB-lite"/>
    </source>
</evidence>
<dbReference type="InterPro" id="IPR008728">
    <property type="entry name" value="Elongator_complex_protein_4"/>
</dbReference>
<keyword evidence="6" id="KW-0963">Cytoplasm</keyword>
<evidence type="ECO:0000256" key="6">
    <source>
        <dbReference type="ARBA" id="ARBA00022490"/>
    </source>
</evidence>
<evidence type="ECO:0000256" key="5">
    <source>
        <dbReference type="ARBA" id="ARBA00020265"/>
    </source>
</evidence>
<comment type="subcellular location">
    <subcellularLocation>
        <location evidence="2">Cytoplasm</location>
    </subcellularLocation>
    <subcellularLocation>
        <location evidence="1">Nucleus</location>
    </subcellularLocation>
</comment>
<feature type="region of interest" description="Disordered" evidence="9">
    <location>
        <begin position="354"/>
        <end position="381"/>
    </location>
</feature>
<keyword evidence="8" id="KW-0539">Nucleus</keyword>
<dbReference type="GO" id="GO:0033588">
    <property type="term" value="C:elongator holoenzyme complex"/>
    <property type="evidence" value="ECO:0007669"/>
    <property type="project" value="InterPro"/>
</dbReference>
<accession>A0A821Y6X5</accession>
<dbReference type="Proteomes" id="UP000663880">
    <property type="component" value="Unassembled WGS sequence"/>
</dbReference>
<evidence type="ECO:0000256" key="3">
    <source>
        <dbReference type="ARBA" id="ARBA00005043"/>
    </source>
</evidence>
<dbReference type="Pfam" id="PF05625">
    <property type="entry name" value="PAXNEB"/>
    <property type="match status" value="1"/>
</dbReference>
<evidence type="ECO:0000313" key="10">
    <source>
        <dbReference type="EMBL" id="CAF4954941.1"/>
    </source>
</evidence>
<sequence length="381" mass="43410">MSGFHKITESCLSVTGTKLKNNLLVLSSGIPSLDYVIGGGLPTGFREEYSPAEIKYIIHISFTESDVLGSYSRVLTKYFIAEGVVCKHDLLLFSADENPEEIVKELPQPCVVQKDDKINKVPQDEMKIAWRYEGLAQVESSFDDETNFGHHFDLSRYIDTDTIKKSNITYCFLNPVDNGKKGAFKNGLFTQTLNKIKDVLANDLYRRSSKKKNILRISIHLLGSPIWMAMDCDEEPIDNKYGHDLIKFMYCLRILLRDTNAVAFITIPSHLFDDDHIMNRLLYSMDNAVRIESFAGSDKETNPVFNEYHGLFHLTKLSALYSLVPFVPSSLDLAFKLKRKKFVIEKLHLPPELEESSEREQDDITAVPRGCGGFRKKDIEF</sequence>
<keyword evidence="7" id="KW-0819">tRNA processing</keyword>
<comment type="similarity">
    <text evidence="4">Belongs to the ELP4 family.</text>
</comment>
<dbReference type="GO" id="GO:0008023">
    <property type="term" value="C:transcription elongation factor complex"/>
    <property type="evidence" value="ECO:0007669"/>
    <property type="project" value="TreeGrafter"/>
</dbReference>
<evidence type="ECO:0000256" key="1">
    <source>
        <dbReference type="ARBA" id="ARBA00004123"/>
    </source>
</evidence>
<name>A0A821Y6X5_9NEOP</name>
<evidence type="ECO:0000256" key="8">
    <source>
        <dbReference type="ARBA" id="ARBA00023242"/>
    </source>
</evidence>
<organism evidence="10 11">
    <name type="scientific">Pieris macdunnoughi</name>
    <dbReference type="NCBI Taxonomy" id="345717"/>
    <lineage>
        <taxon>Eukaryota</taxon>
        <taxon>Metazoa</taxon>
        <taxon>Ecdysozoa</taxon>
        <taxon>Arthropoda</taxon>
        <taxon>Hexapoda</taxon>
        <taxon>Insecta</taxon>
        <taxon>Pterygota</taxon>
        <taxon>Neoptera</taxon>
        <taxon>Endopterygota</taxon>
        <taxon>Lepidoptera</taxon>
        <taxon>Glossata</taxon>
        <taxon>Ditrysia</taxon>
        <taxon>Papilionoidea</taxon>
        <taxon>Pieridae</taxon>
        <taxon>Pierinae</taxon>
        <taxon>Pieris</taxon>
    </lineage>
</organism>
<dbReference type="PANTHER" id="PTHR12896">
    <property type="entry name" value="PAX6 NEIGHBOR PROTEIN PAXNEB"/>
    <property type="match status" value="1"/>
</dbReference>
<keyword evidence="11" id="KW-1185">Reference proteome</keyword>
<dbReference type="CDD" id="cd19494">
    <property type="entry name" value="Elp4"/>
    <property type="match status" value="1"/>
</dbReference>
<dbReference type="PANTHER" id="PTHR12896:SF1">
    <property type="entry name" value="ELONGATOR COMPLEX PROTEIN 4"/>
    <property type="match status" value="1"/>
</dbReference>
<evidence type="ECO:0000256" key="4">
    <source>
        <dbReference type="ARBA" id="ARBA00007573"/>
    </source>
</evidence>
<reference evidence="10" key="1">
    <citation type="submission" date="2021-02" db="EMBL/GenBank/DDBJ databases">
        <authorList>
            <person name="Steward A R."/>
        </authorList>
    </citation>
    <scope>NUCLEOTIDE SEQUENCE</scope>
</reference>
<comment type="caution">
    <text evidence="10">The sequence shown here is derived from an EMBL/GenBank/DDBJ whole genome shotgun (WGS) entry which is preliminary data.</text>
</comment>
<comment type="pathway">
    <text evidence="3">tRNA modification; 5-methoxycarbonylmethyl-2-thiouridine-tRNA biosynthesis.</text>
</comment>
<gene>
    <name evidence="10" type="ORF">PMACD_LOCUS16097</name>
</gene>
<dbReference type="UniPathway" id="UPA00988"/>
<evidence type="ECO:0000256" key="2">
    <source>
        <dbReference type="ARBA" id="ARBA00004496"/>
    </source>
</evidence>
<evidence type="ECO:0000256" key="7">
    <source>
        <dbReference type="ARBA" id="ARBA00022694"/>
    </source>
</evidence>
<protein>
    <recommendedName>
        <fullName evidence="5">Elongator complex protein 4</fullName>
    </recommendedName>
</protein>
<dbReference type="OrthoDB" id="289162at2759"/>
<dbReference type="GO" id="GO:0005737">
    <property type="term" value="C:cytoplasm"/>
    <property type="evidence" value="ECO:0007669"/>
    <property type="project" value="UniProtKB-SubCell"/>
</dbReference>
<dbReference type="EMBL" id="CAJOBZ010000077">
    <property type="protein sequence ID" value="CAF4954941.1"/>
    <property type="molecule type" value="Genomic_DNA"/>
</dbReference>
<dbReference type="GO" id="GO:0002098">
    <property type="term" value="P:tRNA wobble uridine modification"/>
    <property type="evidence" value="ECO:0007669"/>
    <property type="project" value="InterPro"/>
</dbReference>
<dbReference type="Gene3D" id="3.40.50.300">
    <property type="entry name" value="P-loop containing nucleotide triphosphate hydrolases"/>
    <property type="match status" value="1"/>
</dbReference>
<dbReference type="InterPro" id="IPR027417">
    <property type="entry name" value="P-loop_NTPase"/>
</dbReference>
<dbReference type="AlphaFoldDB" id="A0A821Y6X5"/>
<proteinExistence type="inferred from homology"/>
<evidence type="ECO:0000313" key="11">
    <source>
        <dbReference type="Proteomes" id="UP000663880"/>
    </source>
</evidence>